<accession>A0ABR6ZBG9</accession>
<name>A0ABR6ZBG9_9BURK</name>
<protein>
    <submittedName>
        <fullName evidence="1">Uncharacterized protein</fullName>
    </submittedName>
</protein>
<organism evidence="1 2">
    <name type="scientific">Undibacterium umbellatum</name>
    <dbReference type="NCBI Taxonomy" id="2762300"/>
    <lineage>
        <taxon>Bacteria</taxon>
        <taxon>Pseudomonadati</taxon>
        <taxon>Pseudomonadota</taxon>
        <taxon>Betaproteobacteria</taxon>
        <taxon>Burkholderiales</taxon>
        <taxon>Oxalobacteraceae</taxon>
        <taxon>Undibacterium</taxon>
    </lineage>
</organism>
<comment type="caution">
    <text evidence="1">The sequence shown here is derived from an EMBL/GenBank/DDBJ whole genome shotgun (WGS) entry which is preliminary data.</text>
</comment>
<proteinExistence type="predicted"/>
<evidence type="ECO:0000313" key="1">
    <source>
        <dbReference type="EMBL" id="MBC3908984.1"/>
    </source>
</evidence>
<dbReference type="Proteomes" id="UP000646911">
    <property type="component" value="Unassembled WGS sequence"/>
</dbReference>
<dbReference type="EMBL" id="JACOFX010000008">
    <property type="protein sequence ID" value="MBC3908984.1"/>
    <property type="molecule type" value="Genomic_DNA"/>
</dbReference>
<keyword evidence="2" id="KW-1185">Reference proteome</keyword>
<reference evidence="1 2" key="1">
    <citation type="submission" date="2020-08" db="EMBL/GenBank/DDBJ databases">
        <title>Novel species isolated from subtropical streams in China.</title>
        <authorList>
            <person name="Lu H."/>
        </authorList>
    </citation>
    <scope>NUCLEOTIDE SEQUENCE [LARGE SCALE GENOMIC DNA]</scope>
    <source>
        <strain evidence="1 2">NL8W</strain>
    </source>
</reference>
<sequence length="255" mass="29090">MKFKPLSSKDFEYLCDVYEAEKYDSQAELLKDWRTLGEMYPDSKILITLDNLGQAQYTSMHSTSSHDLDDAEGYDLSSLDAICFENGEHVGYLSTKSEFFIRLGNFERRCKETSLEQIFQEKNLLLNDESLSELISAQENWISILDDSVYAFRAIANTAEDSLAAFPNGYFSSDLDPFENHALCRHLRENYAYSLIGIGASYLALNRETTLNPAQTSGLTELLLKLYGEKATSWIELVMSKKDESQHVLVLRYTE</sequence>
<dbReference type="RefSeq" id="WP_186954529.1">
    <property type="nucleotide sequence ID" value="NZ_JACOFX010000008.1"/>
</dbReference>
<gene>
    <name evidence="1" type="ORF">H8L47_15600</name>
</gene>
<evidence type="ECO:0000313" key="2">
    <source>
        <dbReference type="Proteomes" id="UP000646911"/>
    </source>
</evidence>